<dbReference type="EMBL" id="JAUTXU010000147">
    <property type="protein sequence ID" value="KAK3703772.1"/>
    <property type="molecule type" value="Genomic_DNA"/>
</dbReference>
<dbReference type="Proteomes" id="UP001281147">
    <property type="component" value="Unassembled WGS sequence"/>
</dbReference>
<comment type="caution">
    <text evidence="1">The sequence shown here is derived from an EMBL/GenBank/DDBJ whole genome shotgun (WGS) entry which is preliminary data.</text>
</comment>
<evidence type="ECO:0000313" key="2">
    <source>
        <dbReference type="Proteomes" id="UP001281147"/>
    </source>
</evidence>
<name>A0ACC3MVJ8_9PEZI</name>
<proteinExistence type="predicted"/>
<evidence type="ECO:0000313" key="1">
    <source>
        <dbReference type="EMBL" id="KAK3703772.1"/>
    </source>
</evidence>
<protein>
    <submittedName>
        <fullName evidence="1">Uncharacterized protein</fullName>
    </submittedName>
</protein>
<gene>
    <name evidence="1" type="ORF">LTR37_014218</name>
</gene>
<organism evidence="1 2">
    <name type="scientific">Vermiconidia calcicola</name>
    <dbReference type="NCBI Taxonomy" id="1690605"/>
    <lineage>
        <taxon>Eukaryota</taxon>
        <taxon>Fungi</taxon>
        <taxon>Dikarya</taxon>
        <taxon>Ascomycota</taxon>
        <taxon>Pezizomycotina</taxon>
        <taxon>Dothideomycetes</taxon>
        <taxon>Dothideomycetidae</taxon>
        <taxon>Mycosphaerellales</taxon>
        <taxon>Extremaceae</taxon>
        <taxon>Vermiconidia</taxon>
    </lineage>
</organism>
<accession>A0ACC3MVJ8</accession>
<keyword evidence="2" id="KW-1185">Reference proteome</keyword>
<reference evidence="1" key="1">
    <citation type="submission" date="2023-07" db="EMBL/GenBank/DDBJ databases">
        <title>Black Yeasts Isolated from many extreme environments.</title>
        <authorList>
            <person name="Coleine C."/>
            <person name="Stajich J.E."/>
            <person name="Selbmann L."/>
        </authorList>
    </citation>
    <scope>NUCLEOTIDE SEQUENCE</scope>
    <source>
        <strain evidence="1">CCFEE 5714</strain>
    </source>
</reference>
<sequence>MSATHQEFNKPFTSSTPDDHRASIWIATLLSLTFVSLGVATRVYVRFKSFGTDDYVMLAAFVLGLAQYCTVMGGLEAGLGKSTKDLSAETVTFIGRVPRWMATATIDGVTDLCTFVAFGVFIWSLQSKRKVKITVTVLLAFRLGCIVSSAIHAKYVASYVHTSTTTDRGLAVVGALVWQQLDLGYSFLSALLIALKSFIQSFDTSYGWGENETFKQSSRSRSRNGGSTPASHRLKPLHKGAAGGSGLHSVGSRNNDDFEKSGQDRGKMRGNETSVEAGQESQDKQDDGSVGSGRSGISQHPIIMYERRYDVTYEKD</sequence>